<dbReference type="PATRIC" id="fig|1348663.4.peg.6970"/>
<name>A0A066YSQ8_9ACTN</name>
<organism evidence="2 3">
    <name type="scientific">Kitasatospora cheerisanensis KCTC 2395</name>
    <dbReference type="NCBI Taxonomy" id="1348663"/>
    <lineage>
        <taxon>Bacteria</taxon>
        <taxon>Bacillati</taxon>
        <taxon>Actinomycetota</taxon>
        <taxon>Actinomycetes</taxon>
        <taxon>Kitasatosporales</taxon>
        <taxon>Streptomycetaceae</taxon>
        <taxon>Kitasatospora</taxon>
    </lineage>
</organism>
<sequence length="37" mass="3951">MLPVHGLPVGAVTATLGAPWLLALMVRQGRLPQRSSR</sequence>
<dbReference type="EMBL" id="JNBY01000155">
    <property type="protein sequence ID" value="KDN81116.1"/>
    <property type="molecule type" value="Genomic_DNA"/>
</dbReference>
<dbReference type="AlphaFoldDB" id="A0A066YSQ8"/>
<protein>
    <submittedName>
        <fullName evidence="2">Iron-siderophore ABC transporter permease</fullName>
    </submittedName>
</protein>
<dbReference type="Proteomes" id="UP000027178">
    <property type="component" value="Unassembled WGS sequence"/>
</dbReference>
<reference evidence="2 3" key="1">
    <citation type="submission" date="2014-05" db="EMBL/GenBank/DDBJ databases">
        <title>Draft Genome Sequence of Kitasatospora cheerisanensis KCTC 2395.</title>
        <authorList>
            <person name="Nam D.H."/>
        </authorList>
    </citation>
    <scope>NUCLEOTIDE SEQUENCE [LARGE SCALE GENOMIC DNA]</scope>
    <source>
        <strain evidence="2 3">KCTC 2395</strain>
    </source>
</reference>
<accession>A0A066YSQ8</accession>
<dbReference type="HOGENOM" id="CLU_3344675_0_0_11"/>
<evidence type="ECO:0000313" key="2">
    <source>
        <dbReference type="EMBL" id="KDN81116.1"/>
    </source>
</evidence>
<gene>
    <name evidence="2" type="ORF">KCH_72100</name>
</gene>
<comment type="caution">
    <text evidence="2">The sequence shown here is derived from an EMBL/GenBank/DDBJ whole genome shotgun (WGS) entry which is preliminary data.</text>
</comment>
<evidence type="ECO:0000313" key="3">
    <source>
        <dbReference type="Proteomes" id="UP000027178"/>
    </source>
</evidence>
<keyword evidence="1" id="KW-0472">Membrane</keyword>
<keyword evidence="1" id="KW-0812">Transmembrane</keyword>
<evidence type="ECO:0000256" key="1">
    <source>
        <dbReference type="SAM" id="Phobius"/>
    </source>
</evidence>
<keyword evidence="1" id="KW-1133">Transmembrane helix</keyword>
<feature type="transmembrane region" description="Helical" evidence="1">
    <location>
        <begin position="6"/>
        <end position="26"/>
    </location>
</feature>
<proteinExistence type="predicted"/>
<dbReference type="eggNOG" id="COG0609">
    <property type="taxonomic scope" value="Bacteria"/>
</dbReference>
<keyword evidence="3" id="KW-1185">Reference proteome</keyword>